<dbReference type="EMBL" id="HACG01029030">
    <property type="protein sequence ID" value="CEK75895.1"/>
    <property type="molecule type" value="Transcribed_RNA"/>
</dbReference>
<organism evidence="2">
    <name type="scientific">Arion vulgaris</name>
    <dbReference type="NCBI Taxonomy" id="1028688"/>
    <lineage>
        <taxon>Eukaryota</taxon>
        <taxon>Metazoa</taxon>
        <taxon>Spiralia</taxon>
        <taxon>Lophotrochozoa</taxon>
        <taxon>Mollusca</taxon>
        <taxon>Gastropoda</taxon>
        <taxon>Heterobranchia</taxon>
        <taxon>Euthyneura</taxon>
        <taxon>Panpulmonata</taxon>
        <taxon>Eupulmonata</taxon>
        <taxon>Stylommatophora</taxon>
        <taxon>Helicina</taxon>
        <taxon>Arionoidea</taxon>
        <taxon>Arionidae</taxon>
        <taxon>Arion</taxon>
    </lineage>
</organism>
<feature type="non-terminal residue" evidence="2">
    <location>
        <position position="553"/>
    </location>
</feature>
<evidence type="ECO:0000256" key="1">
    <source>
        <dbReference type="SAM" id="MobiDB-lite"/>
    </source>
</evidence>
<dbReference type="AlphaFoldDB" id="A0A0B7A7E9"/>
<proteinExistence type="predicted"/>
<reference evidence="2" key="1">
    <citation type="submission" date="2014-12" db="EMBL/GenBank/DDBJ databases">
        <title>Insight into the proteome of Arion vulgaris.</title>
        <authorList>
            <person name="Aradska J."/>
            <person name="Bulat T."/>
            <person name="Smidak R."/>
            <person name="Sarate P."/>
            <person name="Gangsoo J."/>
            <person name="Sialana F."/>
            <person name="Bilban M."/>
            <person name="Lubec G."/>
        </authorList>
    </citation>
    <scope>NUCLEOTIDE SEQUENCE</scope>
    <source>
        <tissue evidence="2">Skin</tissue>
    </source>
</reference>
<accession>A0A0B7A7E9</accession>
<sequence>AITWEDCVNIPDLQMFLNSLQFSNAVVQVAHPLVRKQLIEFIYSGFLVPVLAPALHQDIPGLPVPLLDTDLFRISREEVMTATAYLDLFIRHVTEPHLLKAVLKFVLVEKYDDIPVLDTLLSRISSNSHLSTVTLALFHTLIDLNCEDVMFQLVFRYLVPCTHVMVSQRRSVRDLDLYSKSAEKFLSLRPKCCIRDNIPNLVSATAPPHIVGVSSQPLRLSVSSISTIAGPTISMMPSSSEAETDLLWETSYFEYLHDGRNKLEQTMLACCRWSLPYDGENPPPDSIVGAEKVAMTSASKNSAPVKSTESGPETGYIELGSILKLGEDKPEITRSNTSTQKVKFNIKTADVRTENSAVLPQEESNIKVHKIDLDSHLYSSLDNVDVFMTYLNELSLDVDAVQRVQSTEECIADLTDLLKTVPDRTFHRTITRNEDEDTWNKSANSVIVSSISLVTTNTPLLSFKQSEIPFNDIFQGEPLKSGQISLKETPISNVPSVDTVNHHEEQLHSDLSSKSDHSQVPDTDNENTYVDIVQSSTGQDENAHVNIAQSSTE</sequence>
<dbReference type="Pfam" id="PF10257">
    <property type="entry name" value="RAI16-like"/>
    <property type="match status" value="2"/>
</dbReference>
<dbReference type="InterPro" id="IPR019384">
    <property type="entry name" value="FHIP"/>
</dbReference>
<evidence type="ECO:0000313" key="2">
    <source>
        <dbReference type="EMBL" id="CEK75895.1"/>
    </source>
</evidence>
<feature type="compositionally biased region" description="Basic and acidic residues" evidence="1">
    <location>
        <begin position="503"/>
        <end position="519"/>
    </location>
</feature>
<name>A0A0B7A7E9_9EUPU</name>
<feature type="region of interest" description="Disordered" evidence="1">
    <location>
        <begin position="503"/>
        <end position="528"/>
    </location>
</feature>
<protein>
    <submittedName>
        <fullName evidence="2">Uncharacterized protein</fullName>
    </submittedName>
</protein>
<dbReference type="PANTHER" id="PTHR21705">
    <property type="entry name" value="RAI16 PROTEIN-RELATED"/>
    <property type="match status" value="1"/>
</dbReference>
<feature type="non-terminal residue" evidence="2">
    <location>
        <position position="1"/>
    </location>
</feature>
<gene>
    <name evidence="2" type="primary">ORF97492</name>
</gene>
<dbReference type="PANTHER" id="PTHR21705:SF11">
    <property type="entry name" value="FHIP FAMILY PROTEIN CG3558"/>
    <property type="match status" value="1"/>
</dbReference>